<dbReference type="InterPro" id="IPR002156">
    <property type="entry name" value="RNaseH_domain"/>
</dbReference>
<comment type="caution">
    <text evidence="2">The sequence shown here is derived from an EMBL/GenBank/DDBJ whole genome shotgun (WGS) entry which is preliminary data.</text>
</comment>
<accession>A0AAN7SUN1</accession>
<reference evidence="2 3" key="1">
    <citation type="submission" date="2023-08" db="EMBL/GenBank/DDBJ databases">
        <title>Black Yeasts Isolated from many extreme environments.</title>
        <authorList>
            <person name="Coleine C."/>
            <person name="Stajich J.E."/>
            <person name="Selbmann L."/>
        </authorList>
    </citation>
    <scope>NUCLEOTIDE SEQUENCE [LARGE SCALE GENOMIC DNA]</scope>
    <source>
        <strain evidence="2 3">CCFEE 5910</strain>
    </source>
</reference>
<dbReference type="Proteomes" id="UP001309876">
    <property type="component" value="Unassembled WGS sequence"/>
</dbReference>
<gene>
    <name evidence="2" type="ORF">LTR05_007190</name>
</gene>
<dbReference type="PROSITE" id="PS50879">
    <property type="entry name" value="RNASE_H_1"/>
    <property type="match status" value="1"/>
</dbReference>
<evidence type="ECO:0000313" key="3">
    <source>
        <dbReference type="Proteomes" id="UP001309876"/>
    </source>
</evidence>
<dbReference type="AlphaFoldDB" id="A0AAN7SUN1"/>
<dbReference type="Pfam" id="PF00075">
    <property type="entry name" value="RNase_H"/>
    <property type="match status" value="1"/>
</dbReference>
<dbReference type="GO" id="GO:0003676">
    <property type="term" value="F:nucleic acid binding"/>
    <property type="evidence" value="ECO:0007669"/>
    <property type="project" value="InterPro"/>
</dbReference>
<dbReference type="InterPro" id="IPR012337">
    <property type="entry name" value="RNaseH-like_sf"/>
</dbReference>
<keyword evidence="3" id="KW-1185">Reference proteome</keyword>
<dbReference type="SUPFAM" id="SSF53098">
    <property type="entry name" value="Ribonuclease H-like"/>
    <property type="match status" value="1"/>
</dbReference>
<feature type="domain" description="RNase H type-1" evidence="1">
    <location>
        <begin position="78"/>
        <end position="239"/>
    </location>
</feature>
<dbReference type="EMBL" id="JAVRRJ010000008">
    <property type="protein sequence ID" value="KAK5082048.1"/>
    <property type="molecule type" value="Genomic_DNA"/>
</dbReference>
<protein>
    <recommendedName>
        <fullName evidence="1">RNase H type-1 domain-containing protein</fullName>
    </recommendedName>
</protein>
<name>A0AAN7SUN1_9EURO</name>
<sequence length="242" mass="28249">MPLIQQAGLPHSTPQMASIYPSYQDSQRRKIRRSFNPEFSKRYGRATFPPEKLVKYSPRWGYARLFNFPYPGSSFRPRMNTIVVQVHGVAIPNSRTDPTGRAGAGIYFGRDDCPHNMNFALQPYMVQTANRAILEAVRTALSELISMRHTKLDPRWKEVLIMTNNDYVKQSLDKWVWEWEHNGWQRMGRLDNIKNLETMKEVHNLLTYIETMLNMAVRFWKVDRKDIFGADRLATQALSLLP</sequence>
<organism evidence="2 3">
    <name type="scientific">Lithohypha guttulata</name>
    <dbReference type="NCBI Taxonomy" id="1690604"/>
    <lineage>
        <taxon>Eukaryota</taxon>
        <taxon>Fungi</taxon>
        <taxon>Dikarya</taxon>
        <taxon>Ascomycota</taxon>
        <taxon>Pezizomycotina</taxon>
        <taxon>Eurotiomycetes</taxon>
        <taxon>Chaetothyriomycetidae</taxon>
        <taxon>Chaetothyriales</taxon>
        <taxon>Trichomeriaceae</taxon>
        <taxon>Lithohypha</taxon>
    </lineage>
</organism>
<evidence type="ECO:0000259" key="1">
    <source>
        <dbReference type="PROSITE" id="PS50879"/>
    </source>
</evidence>
<proteinExistence type="predicted"/>
<dbReference type="GO" id="GO:0004523">
    <property type="term" value="F:RNA-DNA hybrid ribonuclease activity"/>
    <property type="evidence" value="ECO:0007669"/>
    <property type="project" value="InterPro"/>
</dbReference>
<dbReference type="InterPro" id="IPR036397">
    <property type="entry name" value="RNaseH_sf"/>
</dbReference>
<evidence type="ECO:0000313" key="2">
    <source>
        <dbReference type="EMBL" id="KAK5082048.1"/>
    </source>
</evidence>
<dbReference type="Gene3D" id="3.30.420.10">
    <property type="entry name" value="Ribonuclease H-like superfamily/Ribonuclease H"/>
    <property type="match status" value="1"/>
</dbReference>